<dbReference type="EMBL" id="JARJLG010000003">
    <property type="protein sequence ID" value="KAJ7782261.1"/>
    <property type="molecule type" value="Genomic_DNA"/>
</dbReference>
<evidence type="ECO:0000313" key="1">
    <source>
        <dbReference type="EMBL" id="KAJ7782261.1"/>
    </source>
</evidence>
<evidence type="ECO:0000313" key="2">
    <source>
        <dbReference type="Proteomes" id="UP001215280"/>
    </source>
</evidence>
<accession>A0AAD7KBW3</accession>
<name>A0AAD7KBW3_9AGAR</name>
<gene>
    <name evidence="1" type="ORF">DFH07DRAFT_949057</name>
</gene>
<comment type="caution">
    <text evidence="1">The sequence shown here is derived from an EMBL/GenBank/DDBJ whole genome shotgun (WGS) entry which is preliminary data.</text>
</comment>
<keyword evidence="2" id="KW-1185">Reference proteome</keyword>
<reference evidence="1" key="1">
    <citation type="submission" date="2023-03" db="EMBL/GenBank/DDBJ databases">
        <title>Massive genome expansion in bonnet fungi (Mycena s.s.) driven by repeated elements and novel gene families across ecological guilds.</title>
        <authorList>
            <consortium name="Lawrence Berkeley National Laboratory"/>
            <person name="Harder C.B."/>
            <person name="Miyauchi S."/>
            <person name="Viragh M."/>
            <person name="Kuo A."/>
            <person name="Thoen E."/>
            <person name="Andreopoulos B."/>
            <person name="Lu D."/>
            <person name="Skrede I."/>
            <person name="Drula E."/>
            <person name="Henrissat B."/>
            <person name="Morin E."/>
            <person name="Kohler A."/>
            <person name="Barry K."/>
            <person name="LaButti K."/>
            <person name="Morin E."/>
            <person name="Salamov A."/>
            <person name="Lipzen A."/>
            <person name="Mereny Z."/>
            <person name="Hegedus B."/>
            <person name="Baldrian P."/>
            <person name="Stursova M."/>
            <person name="Weitz H."/>
            <person name="Taylor A."/>
            <person name="Grigoriev I.V."/>
            <person name="Nagy L.G."/>
            <person name="Martin F."/>
            <person name="Kauserud H."/>
        </authorList>
    </citation>
    <scope>NUCLEOTIDE SEQUENCE</scope>
    <source>
        <strain evidence="1">CBHHK188m</strain>
    </source>
</reference>
<organism evidence="1 2">
    <name type="scientific">Mycena maculata</name>
    <dbReference type="NCBI Taxonomy" id="230809"/>
    <lineage>
        <taxon>Eukaryota</taxon>
        <taxon>Fungi</taxon>
        <taxon>Dikarya</taxon>
        <taxon>Basidiomycota</taxon>
        <taxon>Agaricomycotina</taxon>
        <taxon>Agaricomycetes</taxon>
        <taxon>Agaricomycetidae</taxon>
        <taxon>Agaricales</taxon>
        <taxon>Marasmiineae</taxon>
        <taxon>Mycenaceae</taxon>
        <taxon>Mycena</taxon>
    </lineage>
</organism>
<protein>
    <submittedName>
        <fullName evidence="1">Uncharacterized protein</fullName>
    </submittedName>
</protein>
<sequence length="215" mass="23260">MTSCFFHTASIVKAGFLDIQLPLTLQATGGILQVNPFPLVLAADAPHGLVEALDTHIRKHIPAPLPLDRQRCASDQAGSSERFGSRPTWVDDSRSHSLSRSRMCMPTDVSAPILGLGPRIWLMLGEQEHEGAAAATGEHQRRCCMEVVDHATCCVAQGWACGTAEQQPEQDRDVMSSLCHCALSPHLVPRPCTYPAGPVLFRSHVSTDSNTNTLS</sequence>
<proteinExistence type="predicted"/>
<dbReference type="Proteomes" id="UP001215280">
    <property type="component" value="Unassembled WGS sequence"/>
</dbReference>
<dbReference type="AlphaFoldDB" id="A0AAD7KBW3"/>